<dbReference type="GO" id="GO:0003677">
    <property type="term" value="F:DNA binding"/>
    <property type="evidence" value="ECO:0007669"/>
    <property type="project" value="UniProtKB-KW"/>
</dbReference>
<dbReference type="PANTHER" id="PTHR13947">
    <property type="entry name" value="GNAT FAMILY N-ACETYLTRANSFERASE"/>
    <property type="match status" value="1"/>
</dbReference>
<keyword evidence="3" id="KW-0238">DNA-binding</keyword>
<dbReference type="RefSeq" id="WP_109928293.1">
    <property type="nucleotide sequence ID" value="NZ_QGNY01000001.1"/>
</dbReference>
<evidence type="ECO:0000313" key="8">
    <source>
        <dbReference type="Proteomes" id="UP000245391"/>
    </source>
</evidence>
<evidence type="ECO:0000256" key="4">
    <source>
        <dbReference type="ARBA" id="ARBA00023163"/>
    </source>
</evidence>
<dbReference type="Pfam" id="PF00583">
    <property type="entry name" value="Acetyltransf_1"/>
    <property type="match status" value="1"/>
</dbReference>
<evidence type="ECO:0000256" key="3">
    <source>
        <dbReference type="ARBA" id="ARBA00023125"/>
    </source>
</evidence>
<proteinExistence type="predicted"/>
<dbReference type="PROSITE" id="PS51186">
    <property type="entry name" value="GNAT"/>
    <property type="match status" value="1"/>
</dbReference>
<organism evidence="7 8">
    <name type="scientific">Pedobacter paludis</name>
    <dbReference type="NCBI Taxonomy" id="2203212"/>
    <lineage>
        <taxon>Bacteria</taxon>
        <taxon>Pseudomonadati</taxon>
        <taxon>Bacteroidota</taxon>
        <taxon>Sphingobacteriia</taxon>
        <taxon>Sphingobacteriales</taxon>
        <taxon>Sphingobacteriaceae</taxon>
        <taxon>Pedobacter</taxon>
    </lineage>
</organism>
<evidence type="ECO:0000256" key="2">
    <source>
        <dbReference type="ARBA" id="ARBA00023015"/>
    </source>
</evidence>
<comment type="caution">
    <text evidence="7">The sequence shown here is derived from an EMBL/GenBank/DDBJ whole genome shotgun (WGS) entry which is preliminary data.</text>
</comment>
<evidence type="ECO:0000313" key="7">
    <source>
        <dbReference type="EMBL" id="PWS33712.1"/>
    </source>
</evidence>
<evidence type="ECO:0000256" key="1">
    <source>
        <dbReference type="ARBA" id="ARBA00022679"/>
    </source>
</evidence>
<dbReference type="InterPro" id="IPR036388">
    <property type="entry name" value="WH-like_DNA-bd_sf"/>
</dbReference>
<feature type="domain" description="N-acetyltransferase" evidence="6">
    <location>
        <begin position="176"/>
        <end position="317"/>
    </location>
</feature>
<protein>
    <submittedName>
        <fullName evidence="7">MarR family transcriptional regulator</fullName>
    </submittedName>
</protein>
<dbReference type="CDD" id="cd04301">
    <property type="entry name" value="NAT_SF"/>
    <property type="match status" value="1"/>
</dbReference>
<accession>A0A317F558</accession>
<keyword evidence="4" id="KW-0804">Transcription</keyword>
<dbReference type="InterPro" id="IPR000835">
    <property type="entry name" value="HTH_MarR-typ"/>
</dbReference>
<keyword evidence="2" id="KW-0805">Transcription regulation</keyword>
<gene>
    <name evidence="7" type="ORF">DF947_03620</name>
</gene>
<dbReference type="GO" id="GO:0008080">
    <property type="term" value="F:N-acetyltransferase activity"/>
    <property type="evidence" value="ECO:0007669"/>
    <property type="project" value="InterPro"/>
</dbReference>
<reference evidence="8" key="1">
    <citation type="submission" date="2018-05" db="EMBL/GenBank/DDBJ databases">
        <title>Pedobacter paludis sp. nov., isolated from wetland soil.</title>
        <authorList>
            <person name="Zhang Y."/>
        </authorList>
    </citation>
    <scope>NUCLEOTIDE SEQUENCE [LARGE SCALE GENOMIC DNA]</scope>
    <source>
        <strain evidence="8">R-8</strain>
    </source>
</reference>
<dbReference type="InterPro" id="IPR050769">
    <property type="entry name" value="NAT_camello-type"/>
</dbReference>
<evidence type="ECO:0000259" key="6">
    <source>
        <dbReference type="PROSITE" id="PS51186"/>
    </source>
</evidence>
<dbReference type="SUPFAM" id="SSF55729">
    <property type="entry name" value="Acyl-CoA N-acyltransferases (Nat)"/>
    <property type="match status" value="1"/>
</dbReference>
<evidence type="ECO:0000259" key="5">
    <source>
        <dbReference type="PROSITE" id="PS50995"/>
    </source>
</evidence>
<dbReference type="SMART" id="SM00347">
    <property type="entry name" value="HTH_MARR"/>
    <property type="match status" value="1"/>
</dbReference>
<sequence length="317" mass="36121">MDFFESTGKVAIGSRLRMLTDKVTEDASQIYKLYDIDMQPKWFPVFYSLSKGEGKTITELAKAIGHSHPSVSKIISEMLQRGYVLEKKDKTDGRRNVVSLSKKGQEVAVKIQDQLIDVNAAIEELSAQTRNKLWEAIGEWEFLLEQKTLLRRVMEKKKDRDSINVEIIDYQPKYQEIFKALNEEWISTYFTMEDADYKALDNPQGYILDKGGYILIALYNGEPLGVCALIKMDDNEYDYELAKMAVSPKAQGKNIGFMLASAVLERAKSLGASKVYLESNTILKPAINLYNKLGFQKVAGKPTPYTRCNIQMEYIMK</sequence>
<dbReference type="AlphaFoldDB" id="A0A317F558"/>
<keyword evidence="8" id="KW-1185">Reference proteome</keyword>
<dbReference type="Gene3D" id="1.10.10.10">
    <property type="entry name" value="Winged helix-like DNA-binding domain superfamily/Winged helix DNA-binding domain"/>
    <property type="match status" value="1"/>
</dbReference>
<keyword evidence="1" id="KW-0808">Transferase</keyword>
<dbReference type="Proteomes" id="UP000245391">
    <property type="component" value="Unassembled WGS sequence"/>
</dbReference>
<dbReference type="InterPro" id="IPR023187">
    <property type="entry name" value="Tscrpt_reg_MarR-type_CS"/>
</dbReference>
<dbReference type="PANTHER" id="PTHR13947:SF37">
    <property type="entry name" value="LD18367P"/>
    <property type="match status" value="1"/>
</dbReference>
<dbReference type="InterPro" id="IPR016181">
    <property type="entry name" value="Acyl_CoA_acyltransferase"/>
</dbReference>
<dbReference type="SUPFAM" id="SSF46785">
    <property type="entry name" value="Winged helix' DNA-binding domain"/>
    <property type="match status" value="1"/>
</dbReference>
<dbReference type="Gene3D" id="3.40.630.30">
    <property type="match status" value="1"/>
</dbReference>
<name>A0A317F558_9SPHI</name>
<dbReference type="GO" id="GO:0003700">
    <property type="term" value="F:DNA-binding transcription factor activity"/>
    <property type="evidence" value="ECO:0007669"/>
    <property type="project" value="InterPro"/>
</dbReference>
<dbReference type="PROSITE" id="PS50995">
    <property type="entry name" value="HTH_MARR_2"/>
    <property type="match status" value="1"/>
</dbReference>
<dbReference type="PROSITE" id="PS01117">
    <property type="entry name" value="HTH_MARR_1"/>
    <property type="match status" value="1"/>
</dbReference>
<dbReference type="InterPro" id="IPR036390">
    <property type="entry name" value="WH_DNA-bd_sf"/>
</dbReference>
<feature type="domain" description="HTH marR-type" evidence="5">
    <location>
        <begin position="9"/>
        <end position="159"/>
    </location>
</feature>
<dbReference type="EMBL" id="QGNY01000001">
    <property type="protein sequence ID" value="PWS33712.1"/>
    <property type="molecule type" value="Genomic_DNA"/>
</dbReference>
<dbReference type="InterPro" id="IPR000182">
    <property type="entry name" value="GNAT_dom"/>
</dbReference>
<dbReference type="Pfam" id="PF12802">
    <property type="entry name" value="MarR_2"/>
    <property type="match status" value="1"/>
</dbReference>
<dbReference type="OrthoDB" id="1431064at2"/>